<name>A0AAE3XP50_9BACT</name>
<reference evidence="1" key="1">
    <citation type="submission" date="2023-07" db="EMBL/GenBank/DDBJ databases">
        <title>Genomic Encyclopedia of Type Strains, Phase IV (KMG-IV): sequencing the most valuable type-strain genomes for metagenomic binning, comparative biology and taxonomic classification.</title>
        <authorList>
            <person name="Goeker M."/>
        </authorList>
    </citation>
    <scope>NUCLEOTIDE SEQUENCE</scope>
    <source>
        <strain evidence="1">DSM 26174</strain>
    </source>
</reference>
<dbReference type="AlphaFoldDB" id="A0AAE3XP50"/>
<dbReference type="EMBL" id="JAVDQD010000004">
    <property type="protein sequence ID" value="MDR6240138.1"/>
    <property type="molecule type" value="Genomic_DNA"/>
</dbReference>
<keyword evidence="2" id="KW-1185">Reference proteome</keyword>
<dbReference type="Proteomes" id="UP001185092">
    <property type="component" value="Unassembled WGS sequence"/>
</dbReference>
<evidence type="ECO:0000313" key="2">
    <source>
        <dbReference type="Proteomes" id="UP001185092"/>
    </source>
</evidence>
<organism evidence="1 2">
    <name type="scientific">Aureibacter tunicatorum</name>
    <dbReference type="NCBI Taxonomy" id="866807"/>
    <lineage>
        <taxon>Bacteria</taxon>
        <taxon>Pseudomonadati</taxon>
        <taxon>Bacteroidota</taxon>
        <taxon>Cytophagia</taxon>
        <taxon>Cytophagales</taxon>
        <taxon>Persicobacteraceae</taxon>
        <taxon>Aureibacter</taxon>
    </lineage>
</organism>
<accession>A0AAE3XP50</accession>
<comment type="caution">
    <text evidence="1">The sequence shown here is derived from an EMBL/GenBank/DDBJ whole genome shotgun (WGS) entry which is preliminary data.</text>
</comment>
<sequence>MRKKKDISLFSKIGALSFLLILILGQIATGMSLSSYGFHFSENRTSFDSEAENKADQEDNATDKKLVISQAFFSVQPQQNLEANWLPNHFFNKSIELEFVHIFFKKQLLLPLQISRTYLTALLEHQIAANAP</sequence>
<evidence type="ECO:0000313" key="1">
    <source>
        <dbReference type="EMBL" id="MDR6240138.1"/>
    </source>
</evidence>
<gene>
    <name evidence="1" type="ORF">HNQ88_003204</name>
</gene>
<dbReference type="RefSeq" id="WP_309940002.1">
    <property type="nucleotide sequence ID" value="NZ_AP025305.1"/>
</dbReference>
<proteinExistence type="predicted"/>
<protein>
    <submittedName>
        <fullName evidence="1">Uncharacterized protein</fullName>
    </submittedName>
</protein>